<evidence type="ECO:0000313" key="5">
    <source>
        <dbReference type="Proteomes" id="UP000048600"/>
    </source>
</evidence>
<evidence type="ECO:0000313" key="1">
    <source>
        <dbReference type="EMBL" id="CKS74020.1"/>
    </source>
</evidence>
<dbReference type="EMBL" id="CSBK01000225">
    <property type="protein sequence ID" value="COX12222.1"/>
    <property type="molecule type" value="Genomic_DNA"/>
</dbReference>
<protein>
    <submittedName>
        <fullName evidence="1">Uncharacterized protein</fullName>
    </submittedName>
</protein>
<dbReference type="Proteomes" id="UP000048600">
    <property type="component" value="Unassembled WGS sequence"/>
</dbReference>
<sequence length="65" mass="7108">MKNPPMATIAIHAPARNFVTSTMSRTVPVDTKPTVLTARERSIARRARGSVSALSNRVQCRTMPT</sequence>
<organism evidence="1 6">
    <name type="scientific">Mycobacterium tuberculosis</name>
    <dbReference type="NCBI Taxonomy" id="1773"/>
    <lineage>
        <taxon>Bacteria</taxon>
        <taxon>Bacillati</taxon>
        <taxon>Actinomycetota</taxon>
        <taxon>Actinomycetes</taxon>
        <taxon>Mycobacteriales</taxon>
        <taxon>Mycobacteriaceae</taxon>
        <taxon>Mycobacterium</taxon>
        <taxon>Mycobacterium tuberculosis complex</taxon>
    </lineage>
</organism>
<dbReference type="Proteomes" id="UP000050164">
    <property type="component" value="Unassembled WGS sequence"/>
</dbReference>
<proteinExistence type="predicted"/>
<evidence type="ECO:0000313" key="6">
    <source>
        <dbReference type="Proteomes" id="UP000050164"/>
    </source>
</evidence>
<reference evidence="3" key="1">
    <citation type="submission" date="2015-03" db="EMBL/GenBank/DDBJ databases">
        <authorList>
            <consortium name="Pathogen Informatics"/>
            <person name="Murphy D."/>
        </authorList>
    </citation>
    <scope>NUCLEOTIDE SEQUENCE</scope>
    <source>
        <strain evidence="3">N09902308</strain>
    </source>
</reference>
<evidence type="ECO:0000313" key="3">
    <source>
        <dbReference type="EMBL" id="COX12222.1"/>
    </source>
</evidence>
<dbReference type="EMBL" id="CHKL01000492">
    <property type="protein sequence ID" value="COW88276.1"/>
    <property type="molecule type" value="Genomic_DNA"/>
</dbReference>
<name>A0A655AFD4_MYCTX</name>
<evidence type="ECO:0000313" key="2">
    <source>
        <dbReference type="EMBL" id="COW88276.1"/>
    </source>
</evidence>
<evidence type="ECO:0000313" key="4">
    <source>
        <dbReference type="Proteomes" id="UP000039021"/>
    </source>
</evidence>
<dbReference type="AlphaFoldDB" id="A0A655AFD4"/>
<gene>
    <name evidence="3" type="ORF">ERS007739_00720</name>
    <name evidence="2" type="ORF">ERS007741_03347</name>
    <name evidence="1" type="ORF">ERS027659_03505</name>
</gene>
<accession>A0A655AFD4</accession>
<reference evidence="4 5" key="2">
    <citation type="submission" date="2015-03" db="EMBL/GenBank/DDBJ databases">
        <authorList>
            <consortium name="Pathogen Informatics"/>
        </authorList>
    </citation>
    <scope>NUCLEOTIDE SEQUENCE [LARGE SCALE GENOMIC DNA]</scope>
    <source>
        <strain evidence="1 6">Bir 185</strain>
        <strain evidence="4">N09902308</strain>
        <strain evidence="2 5">P00601463</strain>
    </source>
</reference>
<dbReference type="Proteomes" id="UP000039021">
    <property type="component" value="Unassembled WGS sequence"/>
</dbReference>
<dbReference type="EMBL" id="CNFT01001025">
    <property type="protein sequence ID" value="CKS74020.1"/>
    <property type="molecule type" value="Genomic_DNA"/>
</dbReference>